<gene>
    <name evidence="2" type="ORF">EDD63_101108</name>
</gene>
<dbReference type="OrthoDB" id="9815897at2"/>
<evidence type="ECO:0000313" key="3">
    <source>
        <dbReference type="Proteomes" id="UP000294743"/>
    </source>
</evidence>
<sequence length="133" mass="15483">MQHKIKDILLIGLGLMIAFFILGYYCPISTVIGIPCPGCGMTRAMIQLLQFNIEDALYFHPLCIIFVFYTLWMMILFIKHRSFYNNGAKYTTWILIIVFIVTYSIRMITIFPNEPMPFSKQAFIPKIISTLQK</sequence>
<dbReference type="AlphaFoldDB" id="A0A4R8ACY4"/>
<name>A0A4R8ACY4_9FIRM</name>
<keyword evidence="1" id="KW-0472">Membrane</keyword>
<protein>
    <submittedName>
        <fullName evidence="2">Uncharacterized protein DUF2752</fullName>
    </submittedName>
</protein>
<feature type="transmembrane region" description="Helical" evidence="1">
    <location>
        <begin position="7"/>
        <end position="25"/>
    </location>
</feature>
<feature type="transmembrane region" description="Helical" evidence="1">
    <location>
        <begin position="90"/>
        <end position="111"/>
    </location>
</feature>
<keyword evidence="1" id="KW-0812">Transmembrane</keyword>
<evidence type="ECO:0000313" key="2">
    <source>
        <dbReference type="EMBL" id="TDW26393.1"/>
    </source>
</evidence>
<comment type="caution">
    <text evidence="2">The sequence shown here is derived from an EMBL/GenBank/DDBJ whole genome shotgun (WGS) entry which is preliminary data.</text>
</comment>
<proteinExistence type="predicted"/>
<keyword evidence="3" id="KW-1185">Reference proteome</keyword>
<dbReference type="RefSeq" id="WP_134167387.1">
    <property type="nucleotide sequence ID" value="NZ_SODD01000001.1"/>
</dbReference>
<evidence type="ECO:0000256" key="1">
    <source>
        <dbReference type="SAM" id="Phobius"/>
    </source>
</evidence>
<dbReference type="Proteomes" id="UP000294743">
    <property type="component" value="Unassembled WGS sequence"/>
</dbReference>
<dbReference type="EMBL" id="SODD01000001">
    <property type="protein sequence ID" value="TDW26393.1"/>
    <property type="molecule type" value="Genomic_DNA"/>
</dbReference>
<reference evidence="2 3" key="1">
    <citation type="submission" date="2019-03" db="EMBL/GenBank/DDBJ databases">
        <title>Genomic Encyclopedia of Type Strains, Phase IV (KMG-IV): sequencing the most valuable type-strain genomes for metagenomic binning, comparative biology and taxonomic classification.</title>
        <authorList>
            <person name="Goeker M."/>
        </authorList>
    </citation>
    <scope>NUCLEOTIDE SEQUENCE [LARGE SCALE GENOMIC DNA]</scope>
    <source>
        <strain evidence="2 3">DSM 28867</strain>
    </source>
</reference>
<dbReference type="Pfam" id="PF10825">
    <property type="entry name" value="DUF2752"/>
    <property type="match status" value="1"/>
</dbReference>
<keyword evidence="1" id="KW-1133">Transmembrane helix</keyword>
<organism evidence="2 3">
    <name type="scientific">Breznakia blatticola</name>
    <dbReference type="NCBI Taxonomy" id="1754012"/>
    <lineage>
        <taxon>Bacteria</taxon>
        <taxon>Bacillati</taxon>
        <taxon>Bacillota</taxon>
        <taxon>Erysipelotrichia</taxon>
        <taxon>Erysipelotrichales</taxon>
        <taxon>Erysipelotrichaceae</taxon>
        <taxon>Breznakia</taxon>
    </lineage>
</organism>
<feature type="transmembrane region" description="Helical" evidence="1">
    <location>
        <begin position="58"/>
        <end position="78"/>
    </location>
</feature>
<dbReference type="InterPro" id="IPR021215">
    <property type="entry name" value="DUF2752"/>
</dbReference>
<accession>A0A4R8ACY4</accession>